<protein>
    <recommendedName>
        <fullName evidence="4">Cyclase</fullName>
    </recommendedName>
</protein>
<dbReference type="InterPro" id="IPR007325">
    <property type="entry name" value="KFase/CYL"/>
</dbReference>
<name>A0A8H7EN32_9FUNG</name>
<organism evidence="2 3">
    <name type="scientific">Apophysomyces ossiformis</name>
    <dbReference type="NCBI Taxonomy" id="679940"/>
    <lineage>
        <taxon>Eukaryota</taxon>
        <taxon>Fungi</taxon>
        <taxon>Fungi incertae sedis</taxon>
        <taxon>Mucoromycota</taxon>
        <taxon>Mucoromycotina</taxon>
        <taxon>Mucoromycetes</taxon>
        <taxon>Mucorales</taxon>
        <taxon>Mucorineae</taxon>
        <taxon>Mucoraceae</taxon>
        <taxon>Apophysomyces</taxon>
    </lineage>
</organism>
<sequence>MSSLPTYDQLPINSKYPSHSAWGIWGEDDNFGTLNKITEETTAKAIQCVKKGQVFALNWELEKPHPTLFGRDTMKHTLKSLLPGNLAFDDVYHSFNTQASSQWDGFRHFSFIPAGKYYNNVDPSELVPVDKETVIPMESEEAHQHHLHGDHGRLGIHHAARRGIATRAVLLDYARWAEKHRPDFDPFKRMEITVEELDQVAKAQNVTFRQGDILLLRTGWVAKHDKLLVNGTIKEAITDPANVQCAGIKACEETYAWIWNHHFAACAGDNIALEAWPPADWADSCHAQLLGGYGMHIGELFYLDQLAASSAEDDIYEYFFTSAPLNKFKGVASPPNALCIK</sequence>
<dbReference type="GO" id="GO:0004061">
    <property type="term" value="F:arylformamidase activity"/>
    <property type="evidence" value="ECO:0007669"/>
    <property type="project" value="InterPro"/>
</dbReference>
<dbReference type="PANTHER" id="PTHR34861">
    <property type="match status" value="1"/>
</dbReference>
<dbReference type="SUPFAM" id="SSF102198">
    <property type="entry name" value="Putative cyclase"/>
    <property type="match status" value="1"/>
</dbReference>
<evidence type="ECO:0000313" key="3">
    <source>
        <dbReference type="Proteomes" id="UP000605846"/>
    </source>
</evidence>
<evidence type="ECO:0000256" key="1">
    <source>
        <dbReference type="ARBA" id="ARBA00007865"/>
    </source>
</evidence>
<reference evidence="2" key="1">
    <citation type="submission" date="2020-01" db="EMBL/GenBank/DDBJ databases">
        <title>Genome Sequencing of Three Apophysomyces-Like Fungal Strains Confirms a Novel Fungal Genus in the Mucoromycota with divergent Burkholderia-like Endosymbiotic Bacteria.</title>
        <authorList>
            <person name="Stajich J.E."/>
            <person name="Macias A.M."/>
            <person name="Carter-House D."/>
            <person name="Lovett B."/>
            <person name="Kasson L.R."/>
            <person name="Berry K."/>
            <person name="Grigoriev I."/>
            <person name="Chang Y."/>
            <person name="Spatafora J."/>
            <person name="Kasson M.T."/>
        </authorList>
    </citation>
    <scope>NUCLEOTIDE SEQUENCE</scope>
    <source>
        <strain evidence="2">NRRL A-21654</strain>
    </source>
</reference>
<comment type="similarity">
    <text evidence="1">Belongs to the Cyclase 1 superfamily.</text>
</comment>
<dbReference type="EMBL" id="JABAYA010000105">
    <property type="protein sequence ID" value="KAF7725058.1"/>
    <property type="molecule type" value="Genomic_DNA"/>
</dbReference>
<accession>A0A8H7EN32</accession>
<dbReference type="InterPro" id="IPR037175">
    <property type="entry name" value="KFase_sf"/>
</dbReference>
<evidence type="ECO:0008006" key="4">
    <source>
        <dbReference type="Google" id="ProtNLM"/>
    </source>
</evidence>
<dbReference type="GO" id="GO:0019441">
    <property type="term" value="P:L-tryptophan catabolic process to kynurenine"/>
    <property type="evidence" value="ECO:0007669"/>
    <property type="project" value="InterPro"/>
</dbReference>
<proteinExistence type="inferred from homology"/>
<comment type="caution">
    <text evidence="2">The sequence shown here is derived from an EMBL/GenBank/DDBJ whole genome shotgun (WGS) entry which is preliminary data.</text>
</comment>
<evidence type="ECO:0000313" key="2">
    <source>
        <dbReference type="EMBL" id="KAF7725058.1"/>
    </source>
</evidence>
<dbReference type="Gene3D" id="3.50.30.50">
    <property type="entry name" value="Putative cyclase"/>
    <property type="match status" value="1"/>
</dbReference>
<dbReference type="OrthoDB" id="5396at2759"/>
<gene>
    <name evidence="2" type="ORF">EC973_000465</name>
</gene>
<dbReference type="AlphaFoldDB" id="A0A8H7EN32"/>
<keyword evidence="3" id="KW-1185">Reference proteome</keyword>
<dbReference type="Pfam" id="PF04199">
    <property type="entry name" value="Cyclase"/>
    <property type="match status" value="1"/>
</dbReference>
<dbReference type="Proteomes" id="UP000605846">
    <property type="component" value="Unassembled WGS sequence"/>
</dbReference>